<keyword evidence="2" id="KW-0285">Flavoprotein</keyword>
<dbReference type="Proteomes" id="UP000191612">
    <property type="component" value="Unassembled WGS sequence"/>
</dbReference>
<dbReference type="STRING" id="60172.A0A1V6RIH0"/>
<evidence type="ECO:0000256" key="1">
    <source>
        <dbReference type="ARBA" id="ARBA00005466"/>
    </source>
</evidence>
<dbReference type="EMBL" id="MDYO01000004">
    <property type="protein sequence ID" value="OQE01340.1"/>
    <property type="molecule type" value="Genomic_DNA"/>
</dbReference>
<comment type="caution">
    <text evidence="6">The sequence shown here is derived from an EMBL/GenBank/DDBJ whole genome shotgun (WGS) entry which is preliminary data.</text>
</comment>
<dbReference type="GO" id="GO:0071949">
    <property type="term" value="F:FAD binding"/>
    <property type="evidence" value="ECO:0007669"/>
    <property type="project" value="InterPro"/>
</dbReference>
<accession>A0A1V6RIH0</accession>
<keyword evidence="4" id="KW-0560">Oxidoreductase</keyword>
<dbReference type="PANTHER" id="PTHR42973:SF25">
    <property type="entry name" value="PHOSPHOMEVALONATE KINASE"/>
    <property type="match status" value="1"/>
</dbReference>
<sequence length="473" mass="51740">MATLDSLKWGLRKKATAMGSSPRQPLSDIQNDAGFDILLRGPGWMTYQDFIIPQLLDLLAPLFNSQSAPEIHRIPFDLNGNAKTGTGARDSEEKFYVIIFCHSMTSGGFPSRRDPTPQRISVSSNGFFPYRGRSVADDDEVLDSFAPFITGFVMQDVEADKAIRVEWRKVCRALARRKEAHPDHLLFSAPKVMAAFTKHATTLPELAVQVPLLEGDKPVKNRGARLHRPAAIVRPTDIRHVQHGHCLYPNVVSVDMSAFDQVHILTAEDGRESGSDSAPLVIAEAGCKTGDIVRKTMAAGVTVPLGARPSVGAGLWLQGGIGHLGCMGSRATPSQLLYTGRVPSQYRPAGAVRPDNESDLLWAIKGARTNFGIVVSVTFEAYPATMFSTRNWVVQLSDNLEARRKLSDFDDLVARMLVCINTAIYLPWLVSQCLSNGVIFKRGVFDHILDAAFPGTVLQTRTCTGTLARCILA</sequence>
<evidence type="ECO:0000256" key="2">
    <source>
        <dbReference type="ARBA" id="ARBA00022630"/>
    </source>
</evidence>
<dbReference type="InterPro" id="IPR050416">
    <property type="entry name" value="FAD-linked_Oxidoreductase"/>
</dbReference>
<reference evidence="7" key="1">
    <citation type="journal article" date="2017" name="Nat. Microbiol.">
        <title>Global analysis of biosynthetic gene clusters reveals vast potential of secondary metabolite production in Penicillium species.</title>
        <authorList>
            <person name="Nielsen J.C."/>
            <person name="Grijseels S."/>
            <person name="Prigent S."/>
            <person name="Ji B."/>
            <person name="Dainat J."/>
            <person name="Nielsen K.F."/>
            <person name="Frisvad J.C."/>
            <person name="Workman M."/>
            <person name="Nielsen J."/>
        </authorList>
    </citation>
    <scope>NUCLEOTIDE SEQUENCE [LARGE SCALE GENOMIC DNA]</scope>
    <source>
        <strain evidence="7">IBT 29525</strain>
    </source>
</reference>
<dbReference type="AlphaFoldDB" id="A0A1V6RIH0"/>
<feature type="domain" description="FAD-binding PCMH-type" evidence="5">
    <location>
        <begin position="188"/>
        <end position="384"/>
    </location>
</feature>
<dbReference type="Gene3D" id="3.30.465.10">
    <property type="match status" value="2"/>
</dbReference>
<dbReference type="InterPro" id="IPR036318">
    <property type="entry name" value="FAD-bd_PCMH-like_sf"/>
</dbReference>
<dbReference type="GO" id="GO:0016491">
    <property type="term" value="F:oxidoreductase activity"/>
    <property type="evidence" value="ECO:0007669"/>
    <property type="project" value="UniProtKB-KW"/>
</dbReference>
<keyword evidence="7" id="KW-1185">Reference proteome</keyword>
<proteinExistence type="inferred from homology"/>
<evidence type="ECO:0000313" key="6">
    <source>
        <dbReference type="EMBL" id="OQE01340.1"/>
    </source>
</evidence>
<organism evidence="6 7">
    <name type="scientific">Penicillium solitum</name>
    <dbReference type="NCBI Taxonomy" id="60172"/>
    <lineage>
        <taxon>Eukaryota</taxon>
        <taxon>Fungi</taxon>
        <taxon>Dikarya</taxon>
        <taxon>Ascomycota</taxon>
        <taxon>Pezizomycotina</taxon>
        <taxon>Eurotiomycetes</taxon>
        <taxon>Eurotiomycetidae</taxon>
        <taxon>Eurotiales</taxon>
        <taxon>Aspergillaceae</taxon>
        <taxon>Penicillium</taxon>
    </lineage>
</organism>
<evidence type="ECO:0000313" key="7">
    <source>
        <dbReference type="Proteomes" id="UP000191612"/>
    </source>
</evidence>
<dbReference type="PANTHER" id="PTHR42973">
    <property type="entry name" value="BINDING OXIDOREDUCTASE, PUTATIVE (AFU_ORTHOLOGUE AFUA_1G17690)-RELATED"/>
    <property type="match status" value="1"/>
</dbReference>
<gene>
    <name evidence="6" type="ORF">PENSOL_c004G04465</name>
</gene>
<dbReference type="Gene3D" id="3.40.462.20">
    <property type="match status" value="1"/>
</dbReference>
<dbReference type="InterPro" id="IPR016166">
    <property type="entry name" value="FAD-bd_PCMH"/>
</dbReference>
<comment type="similarity">
    <text evidence="1">Belongs to the oxygen-dependent FAD-linked oxidoreductase family.</text>
</comment>
<evidence type="ECO:0000256" key="4">
    <source>
        <dbReference type="ARBA" id="ARBA00023002"/>
    </source>
</evidence>
<name>A0A1V6RIH0_9EURO</name>
<evidence type="ECO:0000259" key="5">
    <source>
        <dbReference type="PROSITE" id="PS51387"/>
    </source>
</evidence>
<dbReference type="PROSITE" id="PS51387">
    <property type="entry name" value="FAD_PCMH"/>
    <property type="match status" value="1"/>
</dbReference>
<evidence type="ECO:0000256" key="3">
    <source>
        <dbReference type="ARBA" id="ARBA00022827"/>
    </source>
</evidence>
<dbReference type="SUPFAM" id="SSF56176">
    <property type="entry name" value="FAD-binding/transporter-associated domain-like"/>
    <property type="match status" value="1"/>
</dbReference>
<keyword evidence="3" id="KW-0274">FAD</keyword>
<dbReference type="InterPro" id="IPR016169">
    <property type="entry name" value="FAD-bd_PCMH_sub2"/>
</dbReference>
<protein>
    <recommendedName>
        <fullName evidence="5">FAD-binding PCMH-type domain-containing protein</fullName>
    </recommendedName>
</protein>